<evidence type="ECO:0000256" key="1">
    <source>
        <dbReference type="SAM" id="SignalP"/>
    </source>
</evidence>
<dbReference type="OrthoDB" id="5576710at2"/>
<feature type="chain" id="PRO_5036030963" evidence="1">
    <location>
        <begin position="28"/>
        <end position="175"/>
    </location>
</feature>
<evidence type="ECO:0000313" key="5">
    <source>
        <dbReference type="Proteomes" id="UP000237423"/>
    </source>
</evidence>
<dbReference type="PROSITE" id="PS51257">
    <property type="entry name" value="PROKAR_LIPOPROTEIN"/>
    <property type="match status" value="1"/>
</dbReference>
<dbReference type="RefSeq" id="WP_088620737.1">
    <property type="nucleotide sequence ID" value="NZ_CP022129.1"/>
</dbReference>
<accession>A0A1Z4C2V3</accession>
<sequence length="175" mass="18802">MIKSSRQKWSLLAIAAAISALSCTAQAHELRFLSNGYIIGVGSHVEPVIHGQPNGNDFYAAHETVIGDIDSSVFLDVSAGDKIELITIPVKLKKEDFNSPIIHIFPALTAYTQTDIDGAPGLTSSFTFPSAGAYGYIVFGEIKKAGYPELHFHEKFVCGAGSRDTVYGTSFDCAQ</sequence>
<evidence type="ECO:0000313" key="3">
    <source>
        <dbReference type="EMBL" id="POZ51243.1"/>
    </source>
</evidence>
<dbReference type="KEGG" id="mpsy:CEK71_18335"/>
<keyword evidence="1" id="KW-0732">Signal</keyword>
<reference evidence="3 5" key="2">
    <citation type="submission" date="2017-11" db="EMBL/GenBank/DDBJ databases">
        <title>Draft Genome Sequence of Methylobacter psychrotolerans Sph1T, an Obligate Methanotroph from Low-Temperature Environments.</title>
        <authorList>
            <person name="Oshkin I.Y."/>
            <person name="Miroshnikov K."/>
            <person name="Belova S.E."/>
            <person name="Korzhenkov A."/>
            <person name="Toshchakov S.V."/>
            <person name="Dedysh S.N."/>
        </authorList>
    </citation>
    <scope>NUCLEOTIDE SEQUENCE [LARGE SCALE GENOMIC DNA]</scope>
    <source>
        <strain evidence="3 5">Sph1</strain>
    </source>
</reference>
<evidence type="ECO:0000313" key="4">
    <source>
        <dbReference type="Proteomes" id="UP000197019"/>
    </source>
</evidence>
<gene>
    <name evidence="3" type="ORF">AADEFJLK_02689</name>
    <name evidence="2" type="ORF">CEK71_18335</name>
</gene>
<name>A0A1Z4C2V3_9GAMM</name>
<dbReference type="AlphaFoldDB" id="A0A1Z4C2V3"/>
<dbReference type="EMBL" id="PGFZ01000006">
    <property type="protein sequence ID" value="POZ51243.1"/>
    <property type="molecule type" value="Genomic_DNA"/>
</dbReference>
<proteinExistence type="predicted"/>
<organism evidence="2 4">
    <name type="scientific">Methylovulum psychrotolerans</name>
    <dbReference type="NCBI Taxonomy" id="1704499"/>
    <lineage>
        <taxon>Bacteria</taxon>
        <taxon>Pseudomonadati</taxon>
        <taxon>Pseudomonadota</taxon>
        <taxon>Gammaproteobacteria</taxon>
        <taxon>Methylococcales</taxon>
        <taxon>Methylococcaceae</taxon>
        <taxon>Methylovulum</taxon>
    </lineage>
</organism>
<feature type="signal peptide" evidence="1">
    <location>
        <begin position="1"/>
        <end position="27"/>
    </location>
</feature>
<protein>
    <submittedName>
        <fullName evidence="2">Uncharacterized protein</fullName>
    </submittedName>
</protein>
<evidence type="ECO:0000313" key="2">
    <source>
        <dbReference type="EMBL" id="ASF47867.1"/>
    </source>
</evidence>
<keyword evidence="4" id="KW-1185">Reference proteome</keyword>
<dbReference type="Proteomes" id="UP000237423">
    <property type="component" value="Unassembled WGS sequence"/>
</dbReference>
<dbReference type="Proteomes" id="UP000197019">
    <property type="component" value="Chromosome"/>
</dbReference>
<dbReference type="EMBL" id="CP022129">
    <property type="protein sequence ID" value="ASF47867.1"/>
    <property type="molecule type" value="Genomic_DNA"/>
</dbReference>
<reference evidence="2 4" key="1">
    <citation type="submission" date="2017-06" db="EMBL/GenBank/DDBJ databases">
        <title>Genome Sequencing of the methanotroph Methylovulum psychrotolerants str. HV10-M2 isolated from a high-altitude environment.</title>
        <authorList>
            <person name="Mateos-Rivera A."/>
        </authorList>
    </citation>
    <scope>NUCLEOTIDE SEQUENCE [LARGE SCALE GENOMIC DNA]</scope>
    <source>
        <strain evidence="2 4">HV10_M2</strain>
    </source>
</reference>